<evidence type="ECO:0000256" key="5">
    <source>
        <dbReference type="ARBA" id="ARBA00048539"/>
    </source>
</evidence>
<comment type="catalytic activity">
    <reaction evidence="5 6">
        <text>cytidine(34) in tRNA(Ile2) + L-lysine + ATP = lysidine(34) in tRNA(Ile2) + AMP + diphosphate + H(+)</text>
        <dbReference type="Rhea" id="RHEA:43744"/>
        <dbReference type="Rhea" id="RHEA-COMP:10625"/>
        <dbReference type="Rhea" id="RHEA-COMP:10670"/>
        <dbReference type="ChEBI" id="CHEBI:15378"/>
        <dbReference type="ChEBI" id="CHEBI:30616"/>
        <dbReference type="ChEBI" id="CHEBI:32551"/>
        <dbReference type="ChEBI" id="CHEBI:33019"/>
        <dbReference type="ChEBI" id="CHEBI:82748"/>
        <dbReference type="ChEBI" id="CHEBI:83665"/>
        <dbReference type="ChEBI" id="CHEBI:456215"/>
        <dbReference type="EC" id="6.3.4.19"/>
    </reaction>
</comment>
<protein>
    <recommendedName>
        <fullName evidence="6">tRNA(Ile)-lysidine synthase</fullName>
        <ecNumber evidence="6">6.3.4.19</ecNumber>
    </recommendedName>
    <alternativeName>
        <fullName evidence="6">tRNA(Ile)-2-lysyl-cytidine synthase</fullName>
    </alternativeName>
    <alternativeName>
        <fullName evidence="6">tRNA(Ile)-lysidine synthetase</fullName>
    </alternativeName>
</protein>
<dbReference type="NCBIfam" id="TIGR02432">
    <property type="entry name" value="lysidine_TilS_N"/>
    <property type="match status" value="1"/>
</dbReference>
<dbReference type="RefSeq" id="WP_105483227.1">
    <property type="nucleotide sequence ID" value="NZ_NIGF01000005.1"/>
</dbReference>
<dbReference type="InterPro" id="IPR011063">
    <property type="entry name" value="TilS/TtcA_N"/>
</dbReference>
<accession>A0A2S8SUK3</accession>
<dbReference type="Gene3D" id="1.20.59.20">
    <property type="match status" value="1"/>
</dbReference>
<dbReference type="InterPro" id="IPR012795">
    <property type="entry name" value="tRNA_Ile_lys_synt_N"/>
</dbReference>
<dbReference type="OrthoDB" id="9807403at2"/>
<comment type="caution">
    <text evidence="8">The sequence shown here is derived from an EMBL/GenBank/DDBJ whole genome shotgun (WGS) entry which is preliminary data.</text>
</comment>
<keyword evidence="2 6" id="KW-0819">tRNA processing</keyword>
<dbReference type="Proteomes" id="UP000237684">
    <property type="component" value="Unassembled WGS sequence"/>
</dbReference>
<dbReference type="GO" id="GO:0032267">
    <property type="term" value="F:tRNA(Ile)-lysidine synthase activity"/>
    <property type="evidence" value="ECO:0007669"/>
    <property type="project" value="UniProtKB-EC"/>
</dbReference>
<evidence type="ECO:0000313" key="9">
    <source>
        <dbReference type="Proteomes" id="UP000237684"/>
    </source>
</evidence>
<keyword evidence="4" id="KW-0067">ATP-binding</keyword>
<dbReference type="InterPro" id="IPR014729">
    <property type="entry name" value="Rossmann-like_a/b/a_fold"/>
</dbReference>
<dbReference type="GO" id="GO:0005524">
    <property type="term" value="F:ATP binding"/>
    <property type="evidence" value="ECO:0007669"/>
    <property type="project" value="UniProtKB-KW"/>
</dbReference>
<comment type="function">
    <text evidence="6">Ligates lysine onto the cytidine present at position 34 of the AUA codon-specific tRNA(Ile) that contains the anticodon CAU, in an ATP-dependent manner. Cytidine is converted to lysidine, thus changing the amino acid specificity of the tRNA from methionine to isoleucine.</text>
</comment>
<evidence type="ECO:0000256" key="4">
    <source>
        <dbReference type="ARBA" id="ARBA00022840"/>
    </source>
</evidence>
<keyword evidence="6" id="KW-0963">Cytoplasm</keyword>
<sequence length="341" mass="38972">MEMFDADEELVSPTSRLLAAVSSGADSMALLFWLHSLGRDFVVGHINHNLHELRPEECARDEDFVRQKCVQIGAPFRALTIDLPRKNGHVNEVVAREARYAALIQIARESGCERVATAHTATDGLESAILNLMRGGAPGGWLGIAPQRVLDGDILLVRPFWRLPRKATRQLLRDANWSWREDASNRDPLFRRNRVRHEILPILGDISGRHSDSISLQHAKNAQIARDENVFLEKLAFETLETLVLKRESDLIALDGLKFQRLEMALQRRVLRLGARQICPELRDLEWQKIEATRQCVVCNDKRAVWTWRKELRVEWTGAGAGNRLRFWRVKMPTEGIIAFK</sequence>
<dbReference type="EC" id="6.3.4.19" evidence="6"/>
<evidence type="ECO:0000259" key="7">
    <source>
        <dbReference type="Pfam" id="PF01171"/>
    </source>
</evidence>
<dbReference type="Gene3D" id="3.40.50.620">
    <property type="entry name" value="HUPs"/>
    <property type="match status" value="1"/>
</dbReference>
<organism evidence="8 9">
    <name type="scientific">Abditibacterium utsteinense</name>
    <dbReference type="NCBI Taxonomy" id="1960156"/>
    <lineage>
        <taxon>Bacteria</taxon>
        <taxon>Pseudomonadati</taxon>
        <taxon>Abditibacteriota</taxon>
        <taxon>Abditibacteriia</taxon>
        <taxon>Abditibacteriales</taxon>
        <taxon>Abditibacteriaceae</taxon>
        <taxon>Abditibacterium</taxon>
    </lineage>
</organism>
<evidence type="ECO:0000256" key="3">
    <source>
        <dbReference type="ARBA" id="ARBA00022741"/>
    </source>
</evidence>
<dbReference type="SUPFAM" id="SSF52402">
    <property type="entry name" value="Adenine nucleotide alpha hydrolases-like"/>
    <property type="match status" value="1"/>
</dbReference>
<comment type="caution">
    <text evidence="6">Lacks conserved residue(s) required for the propagation of feature annotation.</text>
</comment>
<dbReference type="HAMAP" id="MF_01161">
    <property type="entry name" value="tRNA_Ile_lys_synt"/>
    <property type="match status" value="1"/>
</dbReference>
<dbReference type="EMBL" id="NIGF01000005">
    <property type="protein sequence ID" value="PQV64439.1"/>
    <property type="molecule type" value="Genomic_DNA"/>
</dbReference>
<keyword evidence="3" id="KW-0547">Nucleotide-binding</keyword>
<keyword evidence="1 6" id="KW-0436">Ligase</keyword>
<dbReference type="InParanoid" id="A0A2S8SUK3"/>
<gene>
    <name evidence="6" type="primary">tilS</name>
    <name evidence="8" type="ORF">B1R32_105120</name>
</gene>
<dbReference type="PANTHER" id="PTHR43033">
    <property type="entry name" value="TRNA(ILE)-LYSIDINE SYNTHASE-RELATED"/>
    <property type="match status" value="1"/>
</dbReference>
<evidence type="ECO:0000313" key="8">
    <source>
        <dbReference type="EMBL" id="PQV64439.1"/>
    </source>
</evidence>
<comment type="subcellular location">
    <subcellularLocation>
        <location evidence="6">Cytoplasm</location>
    </subcellularLocation>
</comment>
<dbReference type="GO" id="GO:0006400">
    <property type="term" value="P:tRNA modification"/>
    <property type="evidence" value="ECO:0007669"/>
    <property type="project" value="UniProtKB-UniRule"/>
</dbReference>
<name>A0A2S8SUK3_9BACT</name>
<dbReference type="SUPFAM" id="SSF82829">
    <property type="entry name" value="MesJ substrate recognition domain-like"/>
    <property type="match status" value="1"/>
</dbReference>
<reference evidence="8 9" key="1">
    <citation type="journal article" date="2018" name="Syst. Appl. Microbiol.">
        <title>Abditibacterium utsteinense sp. nov., the first cultivated member of candidate phylum FBP, isolated from ice-free Antarctic soil samples.</title>
        <authorList>
            <person name="Tahon G."/>
            <person name="Tytgat B."/>
            <person name="Lebbe L."/>
            <person name="Carlier A."/>
            <person name="Willems A."/>
        </authorList>
    </citation>
    <scope>NUCLEOTIDE SEQUENCE [LARGE SCALE GENOMIC DNA]</scope>
    <source>
        <strain evidence="8 9">LMG 29911</strain>
    </source>
</reference>
<dbReference type="FunCoup" id="A0A2S8SUK3">
    <property type="interactions" value="128"/>
</dbReference>
<keyword evidence="9" id="KW-1185">Reference proteome</keyword>
<dbReference type="CDD" id="cd01992">
    <property type="entry name" value="TilS_N"/>
    <property type="match status" value="1"/>
</dbReference>
<comment type="similarity">
    <text evidence="6">Belongs to the tRNA(Ile)-lysidine synthase family.</text>
</comment>
<dbReference type="Pfam" id="PF01171">
    <property type="entry name" value="ATP_bind_3"/>
    <property type="match status" value="1"/>
</dbReference>
<dbReference type="GO" id="GO:0005737">
    <property type="term" value="C:cytoplasm"/>
    <property type="evidence" value="ECO:0007669"/>
    <property type="project" value="UniProtKB-SubCell"/>
</dbReference>
<evidence type="ECO:0000256" key="6">
    <source>
        <dbReference type="HAMAP-Rule" id="MF_01161"/>
    </source>
</evidence>
<dbReference type="InterPro" id="IPR012094">
    <property type="entry name" value="tRNA_Ile_lys_synt"/>
</dbReference>
<evidence type="ECO:0000256" key="1">
    <source>
        <dbReference type="ARBA" id="ARBA00022598"/>
    </source>
</evidence>
<proteinExistence type="inferred from homology"/>
<dbReference type="AlphaFoldDB" id="A0A2S8SUK3"/>
<dbReference type="PANTHER" id="PTHR43033:SF1">
    <property type="entry name" value="TRNA(ILE)-LYSIDINE SYNTHASE-RELATED"/>
    <property type="match status" value="1"/>
</dbReference>
<evidence type="ECO:0000256" key="2">
    <source>
        <dbReference type="ARBA" id="ARBA00022694"/>
    </source>
</evidence>
<feature type="domain" description="tRNA(Ile)-lysidine/2-thiocytidine synthase N-terminal" evidence="7">
    <location>
        <begin position="17"/>
        <end position="198"/>
    </location>
</feature>